<dbReference type="GeneID" id="106053154"/>
<dbReference type="Proteomes" id="UP001165740">
    <property type="component" value="Chromosome 10"/>
</dbReference>
<dbReference type="RefSeq" id="XP_055899190.1">
    <property type="nucleotide sequence ID" value="XM_056043215.1"/>
</dbReference>
<keyword evidence="1" id="KW-0732">Signal</keyword>
<dbReference type="SUPFAM" id="SSF48726">
    <property type="entry name" value="Immunoglobulin"/>
    <property type="match status" value="1"/>
</dbReference>
<evidence type="ECO:0000313" key="3">
    <source>
        <dbReference type="RefSeq" id="XP_055899190.1"/>
    </source>
</evidence>
<proteinExistence type="predicted"/>
<feature type="signal peptide" evidence="1">
    <location>
        <begin position="1"/>
        <end position="29"/>
    </location>
</feature>
<sequence length="133" mass="13981">MITTGRTGAMTTIALFLFGMAPLFNSVSGATCTSNTCVASMFTLATCSATTHLCSCEAGHVPVRTGCGKKYSKPKVILPDGYSFEVLEGKNAELKCSTDAPFVDWYYDNGTFVTTGTTYTLASSSAANVGKIK</sequence>
<feature type="chain" id="PRO_5040894492" evidence="1">
    <location>
        <begin position="30"/>
        <end position="133"/>
    </location>
</feature>
<evidence type="ECO:0000256" key="1">
    <source>
        <dbReference type="SAM" id="SignalP"/>
    </source>
</evidence>
<accession>A0A9W3BID1</accession>
<dbReference type="AlphaFoldDB" id="A0A9W3BID1"/>
<dbReference type="InterPro" id="IPR036179">
    <property type="entry name" value="Ig-like_dom_sf"/>
</dbReference>
<evidence type="ECO:0000313" key="2">
    <source>
        <dbReference type="Proteomes" id="UP001165740"/>
    </source>
</evidence>
<gene>
    <name evidence="3" type="primary">LOC106053154</name>
</gene>
<protein>
    <submittedName>
        <fullName evidence="3">Uncharacterized protein LOC106053154</fullName>
    </submittedName>
</protein>
<keyword evidence="2" id="KW-1185">Reference proteome</keyword>
<reference evidence="3" key="1">
    <citation type="submission" date="2025-08" db="UniProtKB">
        <authorList>
            <consortium name="RefSeq"/>
        </authorList>
    </citation>
    <scope>IDENTIFICATION</scope>
</reference>
<organism evidence="2 3">
    <name type="scientific">Biomphalaria glabrata</name>
    <name type="common">Bloodfluke planorb</name>
    <name type="synonym">Freshwater snail</name>
    <dbReference type="NCBI Taxonomy" id="6526"/>
    <lineage>
        <taxon>Eukaryota</taxon>
        <taxon>Metazoa</taxon>
        <taxon>Spiralia</taxon>
        <taxon>Lophotrochozoa</taxon>
        <taxon>Mollusca</taxon>
        <taxon>Gastropoda</taxon>
        <taxon>Heterobranchia</taxon>
        <taxon>Euthyneura</taxon>
        <taxon>Panpulmonata</taxon>
        <taxon>Hygrophila</taxon>
        <taxon>Lymnaeoidea</taxon>
        <taxon>Planorbidae</taxon>
        <taxon>Biomphalaria</taxon>
    </lineage>
</organism>
<name>A0A9W3BID1_BIOGL</name>